<feature type="compositionally biased region" description="Low complexity" evidence="1">
    <location>
        <begin position="200"/>
        <end position="226"/>
    </location>
</feature>
<evidence type="ECO:0000256" key="1">
    <source>
        <dbReference type="SAM" id="MobiDB-lite"/>
    </source>
</evidence>
<gene>
    <name evidence="2" type="ORF">AK812_SmicGene41697</name>
</gene>
<accession>A0A1Q9C5J1</accession>
<feature type="region of interest" description="Disordered" evidence="1">
    <location>
        <begin position="1"/>
        <end position="27"/>
    </location>
</feature>
<name>A0A1Q9C5J1_SYMMI</name>
<comment type="caution">
    <text evidence="2">The sequence shown here is derived from an EMBL/GenBank/DDBJ whole genome shotgun (WGS) entry which is preliminary data.</text>
</comment>
<evidence type="ECO:0000313" key="2">
    <source>
        <dbReference type="EMBL" id="OLP78165.1"/>
    </source>
</evidence>
<proteinExistence type="predicted"/>
<feature type="compositionally biased region" description="Basic and acidic residues" evidence="1">
    <location>
        <begin position="267"/>
        <end position="281"/>
    </location>
</feature>
<feature type="region of interest" description="Disordered" evidence="1">
    <location>
        <begin position="200"/>
        <end position="322"/>
    </location>
</feature>
<dbReference type="OrthoDB" id="436922at2759"/>
<reference evidence="2 3" key="1">
    <citation type="submission" date="2016-02" db="EMBL/GenBank/DDBJ databases">
        <title>Genome analysis of coral dinoflagellate symbionts highlights evolutionary adaptations to a symbiotic lifestyle.</title>
        <authorList>
            <person name="Aranda M."/>
            <person name="Li Y."/>
            <person name="Liew Y.J."/>
            <person name="Baumgarten S."/>
            <person name="Simakov O."/>
            <person name="Wilson M."/>
            <person name="Piel J."/>
            <person name="Ashoor H."/>
            <person name="Bougouffa S."/>
            <person name="Bajic V.B."/>
            <person name="Ryu T."/>
            <person name="Ravasi T."/>
            <person name="Bayer T."/>
            <person name="Micklem G."/>
            <person name="Kim H."/>
            <person name="Bhak J."/>
            <person name="Lajeunesse T.C."/>
            <person name="Voolstra C.R."/>
        </authorList>
    </citation>
    <scope>NUCLEOTIDE SEQUENCE [LARGE SCALE GENOMIC DNA]</scope>
    <source>
        <strain evidence="2 3">CCMP2467</strain>
    </source>
</reference>
<protein>
    <submittedName>
        <fullName evidence="2">Uncharacterized protein</fullName>
    </submittedName>
</protein>
<dbReference type="EMBL" id="LSRX01001654">
    <property type="protein sequence ID" value="OLP78165.1"/>
    <property type="molecule type" value="Genomic_DNA"/>
</dbReference>
<dbReference type="Proteomes" id="UP000186817">
    <property type="component" value="Unassembled WGS sequence"/>
</dbReference>
<dbReference type="AlphaFoldDB" id="A0A1Q9C5J1"/>
<sequence length="863" mass="91837">MAPKGSKPDGKGKKQGNSEGQKSSVEFGLPPAVLTALQGITARATSDLWKAPVGDPGDGSAEQQAQRKANAVRTLSRRISGDMRAKEELTEALNAWLLQLSQHLQGLVNRVRALGAKLDEDLTSACQEMRVTAEAQSSLSTSDQVNQALGALGAIWPEPQEMEILRLAAGLRAVGVVAAPTAGMPAASAPSAMASFMGAAPPSATAGSATTTPASSIPPSTAAAGAEALHSPSLPPRPNETYATVDAAIHPGSATTMPPRRWKRPPKAPEGRPSKSPRRDVCLGGDGPWRSSTTGRTPEGIRRHPTTTVDEDNDDELIPASTLDTPSPGLSWFMGWLYVIRFTLEQGGSLIGELAVNAEQDAMLPLPHTEDMVETTMQAAHALWTRLQQLVESGEEADTYPTLEKMHELLVQLRQCSEVLPQLPQGLLVAIQTSLSGISDPFSYAPSTAQEWLYPGLLLEQGGPFVGYVPAQATRHIESPVASAAPDAVWQQGTLQGQPVFNTDGDSLPRPPTLEDRFASSLDRTSAAEVAFHEASGSNAVILRNNGLVYAEVPTFADHRVIRTAALQAYASHDPDALGALHFARIMPPLDGLPAIQFAAVHCAGTDEPSVVDMRAVGGNLVALSVPANALPFHRITAAIREAGDPDPRHPLHSRIQMGHILVLNRERPIDAFSQLTGAFPRALVLVPRRPVPAVVTEIETASDSHCPSDSTSAAWRQSRYLIFLLCGIGTVRAQFPSMACYFALFASGGLSMTVDHTPHPQSWRPVTAVPCAFSTDTAPVASVVDHSRLAAFWNLGESDEVVWQRVGSGGLDDTSLAFRLEAFVPGEQWTCSLRHTETFADLRGLLSQLALVPGPTDSHHPG</sequence>
<feature type="region of interest" description="Disordered" evidence="1">
    <location>
        <begin position="49"/>
        <end position="74"/>
    </location>
</feature>
<feature type="compositionally biased region" description="Basic and acidic residues" evidence="1">
    <location>
        <begin position="1"/>
        <end position="12"/>
    </location>
</feature>
<evidence type="ECO:0000313" key="3">
    <source>
        <dbReference type="Proteomes" id="UP000186817"/>
    </source>
</evidence>
<keyword evidence="3" id="KW-1185">Reference proteome</keyword>
<organism evidence="2 3">
    <name type="scientific">Symbiodinium microadriaticum</name>
    <name type="common">Dinoflagellate</name>
    <name type="synonym">Zooxanthella microadriatica</name>
    <dbReference type="NCBI Taxonomy" id="2951"/>
    <lineage>
        <taxon>Eukaryota</taxon>
        <taxon>Sar</taxon>
        <taxon>Alveolata</taxon>
        <taxon>Dinophyceae</taxon>
        <taxon>Suessiales</taxon>
        <taxon>Symbiodiniaceae</taxon>
        <taxon>Symbiodinium</taxon>
    </lineage>
</organism>